<keyword evidence="2" id="KW-1185">Reference proteome</keyword>
<dbReference type="EMBL" id="JAAOCA010000002">
    <property type="protein sequence ID" value="MBD1597566.1"/>
    <property type="molecule type" value="Genomic_DNA"/>
</dbReference>
<dbReference type="Proteomes" id="UP000805841">
    <property type="component" value="Unassembled WGS sequence"/>
</dbReference>
<evidence type="ECO:0000313" key="1">
    <source>
        <dbReference type="EMBL" id="MBD1597566.1"/>
    </source>
</evidence>
<organism evidence="1 2">
    <name type="scientific">Pseudomonas typographi</name>
    <dbReference type="NCBI Taxonomy" id="2715964"/>
    <lineage>
        <taxon>Bacteria</taxon>
        <taxon>Pseudomonadati</taxon>
        <taxon>Pseudomonadota</taxon>
        <taxon>Gammaproteobacteria</taxon>
        <taxon>Pseudomonadales</taxon>
        <taxon>Pseudomonadaceae</taxon>
        <taxon>Pseudomonas</taxon>
    </lineage>
</organism>
<proteinExistence type="predicted"/>
<dbReference type="InterPro" id="IPR021342">
    <property type="entry name" value="DUF2959"/>
</dbReference>
<accession>A0ABR7YWJ9</accession>
<dbReference type="Pfam" id="PF11172">
    <property type="entry name" value="DUF2959"/>
    <property type="match status" value="1"/>
</dbReference>
<name>A0ABR7YWJ9_9PSED</name>
<dbReference type="RefSeq" id="WP_190416988.1">
    <property type="nucleotide sequence ID" value="NZ_JAAOCA010000002.1"/>
</dbReference>
<dbReference type="PROSITE" id="PS51257">
    <property type="entry name" value="PROKAR_LIPOPROTEIN"/>
    <property type="match status" value="1"/>
</dbReference>
<evidence type="ECO:0000313" key="2">
    <source>
        <dbReference type="Proteomes" id="UP000805841"/>
    </source>
</evidence>
<comment type="caution">
    <text evidence="1">The sequence shown here is derived from an EMBL/GenBank/DDBJ whole genome shotgun (WGS) entry which is preliminary data.</text>
</comment>
<reference evidence="1 2" key="1">
    <citation type="journal article" date="2020" name="Insects">
        <title>Bacteria Belonging to Pseudomonas typographi sp. nov. from the Bark Beetle Ips typographus Have Genomic Potential to Aid in the Host Ecology.</title>
        <authorList>
            <person name="Peral-Aranega E."/>
            <person name="Saati-Santamaria Z."/>
            <person name="Kolarik M."/>
            <person name="Rivas R."/>
            <person name="Garcia-Fraile P."/>
        </authorList>
    </citation>
    <scope>NUCLEOTIDE SEQUENCE [LARGE SCALE GENOMIC DNA]</scope>
    <source>
        <strain evidence="1 2">CA3A</strain>
    </source>
</reference>
<sequence length="211" mass="24067">MRYLLLFTALLLAGCQSPYLSMMEKAGIPKREIFSHRVEDARDAQIKARYQFNRTLEHYRLALAAQEGDPQQRYAELERDYAASQKAAQAVEPRVNQVEQVAEAMFREWEDELNDYQTPALRQASAQELAQTREQYQLLLAKMRDAQSRVLPALGALNDQLLFYKHHMNAQTVGNLQQGYSTVSGTVEPLLIDLQRSIEGANGLIQRLQSP</sequence>
<protein>
    <submittedName>
        <fullName evidence="1">DUF2959 domain-containing protein</fullName>
    </submittedName>
</protein>
<gene>
    <name evidence="1" type="ORF">HAQ05_02415</name>
</gene>